<dbReference type="HOGENOM" id="CLU_066245_3_0_7"/>
<accession>Q7MSV4</accession>
<dbReference type="GO" id="GO:0035999">
    <property type="term" value="P:tetrahydrofolate interconversion"/>
    <property type="evidence" value="ECO:0007669"/>
    <property type="project" value="TreeGrafter"/>
</dbReference>
<dbReference type="STRING" id="273121.WS0072"/>
<dbReference type="InterPro" id="IPR002698">
    <property type="entry name" value="FTHF_cligase"/>
</dbReference>
<dbReference type="InterPro" id="IPR037171">
    <property type="entry name" value="NagB/RpiA_transferase-like"/>
</dbReference>
<dbReference type="EMBL" id="BX571657">
    <property type="protein sequence ID" value="CAE09241.1"/>
    <property type="molecule type" value="Genomic_DNA"/>
</dbReference>
<protein>
    <recommendedName>
        <fullName evidence="5">5-formyltetrahydrofolate cyclo-ligase</fullName>
        <ecNumber evidence="5">6.3.3.2</ecNumber>
    </recommendedName>
</protein>
<dbReference type="GO" id="GO:0030272">
    <property type="term" value="F:5-formyltetrahydrofolate cyclo-ligase activity"/>
    <property type="evidence" value="ECO:0007669"/>
    <property type="project" value="UniProtKB-EC"/>
</dbReference>
<evidence type="ECO:0000313" key="6">
    <source>
        <dbReference type="EMBL" id="CAE09241.1"/>
    </source>
</evidence>
<comment type="cofactor">
    <cofactor evidence="5">
        <name>Mg(2+)</name>
        <dbReference type="ChEBI" id="CHEBI:18420"/>
    </cofactor>
</comment>
<dbReference type="GO" id="GO:0005524">
    <property type="term" value="F:ATP binding"/>
    <property type="evidence" value="ECO:0007669"/>
    <property type="project" value="UniProtKB-KW"/>
</dbReference>
<keyword evidence="2 4" id="KW-0547">Nucleotide-binding</keyword>
<dbReference type="GO" id="GO:0046872">
    <property type="term" value="F:metal ion binding"/>
    <property type="evidence" value="ECO:0007669"/>
    <property type="project" value="UniProtKB-KW"/>
</dbReference>
<dbReference type="Proteomes" id="UP000000422">
    <property type="component" value="Chromosome"/>
</dbReference>
<dbReference type="Pfam" id="PF01812">
    <property type="entry name" value="5-FTHF_cyc-lig"/>
    <property type="match status" value="1"/>
</dbReference>
<dbReference type="RefSeq" id="WP_011138041.1">
    <property type="nucleotide sequence ID" value="NC_005090.1"/>
</dbReference>
<dbReference type="AlphaFoldDB" id="Q7MSV4"/>
<keyword evidence="5" id="KW-0479">Metal-binding</keyword>
<name>Q7MSV4_WOLSU</name>
<feature type="binding site" evidence="4">
    <location>
        <position position="59"/>
    </location>
    <ligand>
        <name>substrate</name>
    </ligand>
</feature>
<gene>
    <name evidence="6" type="ordered locus">WS0072</name>
</gene>
<keyword evidence="7" id="KW-1185">Reference proteome</keyword>
<proteinExistence type="inferred from homology"/>
<evidence type="ECO:0000256" key="4">
    <source>
        <dbReference type="PIRSR" id="PIRSR006806-1"/>
    </source>
</evidence>
<evidence type="ECO:0000313" key="7">
    <source>
        <dbReference type="Proteomes" id="UP000000422"/>
    </source>
</evidence>
<dbReference type="Gene3D" id="3.40.50.10420">
    <property type="entry name" value="NagB/RpiA/CoA transferase-like"/>
    <property type="match status" value="1"/>
</dbReference>
<dbReference type="NCBIfam" id="TIGR02727">
    <property type="entry name" value="MTHFS_bact"/>
    <property type="match status" value="1"/>
</dbReference>
<evidence type="ECO:0000256" key="5">
    <source>
        <dbReference type="RuleBase" id="RU361279"/>
    </source>
</evidence>
<feature type="binding site" evidence="4">
    <location>
        <begin position="132"/>
        <end position="140"/>
    </location>
    <ligand>
        <name>ATP</name>
        <dbReference type="ChEBI" id="CHEBI:30616"/>
    </ligand>
</feature>
<keyword evidence="3 4" id="KW-0067">ATP-binding</keyword>
<evidence type="ECO:0000256" key="1">
    <source>
        <dbReference type="ARBA" id="ARBA00010638"/>
    </source>
</evidence>
<evidence type="ECO:0000256" key="2">
    <source>
        <dbReference type="ARBA" id="ARBA00022741"/>
    </source>
</evidence>
<dbReference type="SUPFAM" id="SSF100950">
    <property type="entry name" value="NagB/RpiA/CoA transferase-like"/>
    <property type="match status" value="1"/>
</dbReference>
<sequence>MKKEQLKSAFRTLALKGLKKAALSPSKRALDAKVNHALKTLLKELDPHSILFFYPLPLEPDIRPTIALFRRQKRVRLYLPFMQDVSFKMVPLRLPLFTKKFGVKEPSFSHFNHHRVEVVVVPIVGTDRSLRRIGYGKGMYDRFFSRLQNKPITIFIARSLFFSPQIITQGYDVQADIIITGDGALLKGNQHDRVDYIKLPRLRALSRGRNLPCLQKGKQC</sequence>
<feature type="binding site" evidence="4">
    <location>
        <begin position="7"/>
        <end position="11"/>
    </location>
    <ligand>
        <name>ATP</name>
        <dbReference type="ChEBI" id="CHEBI:30616"/>
    </ligand>
</feature>
<dbReference type="KEGG" id="wsu:WS0072"/>
<dbReference type="PANTHER" id="PTHR23407">
    <property type="entry name" value="ATPASE INHIBITOR/5-FORMYLTETRAHYDROFOLATE CYCLO-LIGASE"/>
    <property type="match status" value="1"/>
</dbReference>
<dbReference type="PANTHER" id="PTHR23407:SF1">
    <property type="entry name" value="5-FORMYLTETRAHYDROFOLATE CYCLO-LIGASE"/>
    <property type="match status" value="1"/>
</dbReference>
<keyword evidence="5" id="KW-0460">Magnesium</keyword>
<organism evidence="7">
    <name type="scientific">Wolinella succinogenes (strain ATCC 29543 / DSM 1740 / CCUG 13145 / JCM 31913 / LMG 7466 / NCTC 11488 / FDC 602W)</name>
    <name type="common">Vibrio succinogenes</name>
    <dbReference type="NCBI Taxonomy" id="273121"/>
    <lineage>
        <taxon>Bacteria</taxon>
        <taxon>Pseudomonadati</taxon>
        <taxon>Campylobacterota</taxon>
        <taxon>Epsilonproteobacteria</taxon>
        <taxon>Campylobacterales</taxon>
        <taxon>Helicobacteraceae</taxon>
        <taxon>Wolinella</taxon>
    </lineage>
</organism>
<reference evidence="6 7" key="1">
    <citation type="journal article" date="2003" name="Proc. Natl. Acad. Sci. U.S.A.">
        <title>Complete genome sequence and analysis of Wolinella succinogenes.</title>
        <authorList>
            <person name="Baar C."/>
            <person name="Eppinger M."/>
            <person name="Raddatz G."/>
            <person name="Simon JM."/>
            <person name="Lanz C."/>
            <person name="Klimmek O."/>
            <person name="Nandakumar R."/>
            <person name="Gross R."/>
            <person name="Rosinus A."/>
            <person name="Keller H."/>
            <person name="Jagtap P."/>
            <person name="Linke B."/>
            <person name="Meyer F."/>
            <person name="Lederer H."/>
            <person name="Schuster S.C."/>
        </authorList>
    </citation>
    <scope>NUCLEOTIDE SEQUENCE [LARGE SCALE GENOMIC DNA]</scope>
    <source>
        <strain evidence="7">ATCC 29543 / DSM 1740 / CCUG 13145 / JCM 31913 / LMG 7466 / NCTC 11488 / FDC 602W</strain>
    </source>
</reference>
<comment type="catalytic activity">
    <reaction evidence="5">
        <text>(6S)-5-formyl-5,6,7,8-tetrahydrofolate + ATP = (6R)-5,10-methenyltetrahydrofolate + ADP + phosphate</text>
        <dbReference type="Rhea" id="RHEA:10488"/>
        <dbReference type="ChEBI" id="CHEBI:30616"/>
        <dbReference type="ChEBI" id="CHEBI:43474"/>
        <dbReference type="ChEBI" id="CHEBI:57455"/>
        <dbReference type="ChEBI" id="CHEBI:57457"/>
        <dbReference type="ChEBI" id="CHEBI:456216"/>
        <dbReference type="EC" id="6.3.3.2"/>
    </reaction>
</comment>
<evidence type="ECO:0000256" key="3">
    <source>
        <dbReference type="ARBA" id="ARBA00022840"/>
    </source>
</evidence>
<dbReference type="PIRSF" id="PIRSF006806">
    <property type="entry name" value="FTHF_cligase"/>
    <property type="match status" value="1"/>
</dbReference>
<dbReference type="EC" id="6.3.3.2" evidence="5"/>
<dbReference type="eggNOG" id="COG0212">
    <property type="taxonomic scope" value="Bacteria"/>
</dbReference>
<dbReference type="InterPro" id="IPR024185">
    <property type="entry name" value="FTHF_cligase-like_sf"/>
</dbReference>
<comment type="similarity">
    <text evidence="1 5">Belongs to the 5-formyltetrahydrofolate cyclo-ligase family.</text>
</comment>
<dbReference type="GO" id="GO:0009396">
    <property type="term" value="P:folic acid-containing compound biosynthetic process"/>
    <property type="evidence" value="ECO:0007669"/>
    <property type="project" value="TreeGrafter"/>
</dbReference>